<dbReference type="AlphaFoldDB" id="A0A1R4IH24"/>
<dbReference type="SUPFAM" id="SSF52540">
    <property type="entry name" value="P-loop containing nucleoside triphosphate hydrolases"/>
    <property type="match status" value="1"/>
</dbReference>
<evidence type="ECO:0000256" key="1">
    <source>
        <dbReference type="SAM" id="MobiDB-lite"/>
    </source>
</evidence>
<dbReference type="Proteomes" id="UP000196230">
    <property type="component" value="Unassembled WGS sequence"/>
</dbReference>
<organism evidence="2 3">
    <name type="scientific">Micrococcus lylae</name>
    <dbReference type="NCBI Taxonomy" id="1273"/>
    <lineage>
        <taxon>Bacteria</taxon>
        <taxon>Bacillati</taxon>
        <taxon>Actinomycetota</taxon>
        <taxon>Actinomycetes</taxon>
        <taxon>Micrococcales</taxon>
        <taxon>Micrococcaceae</taxon>
        <taxon>Micrococcus</taxon>
    </lineage>
</organism>
<name>A0A1R4IH24_9MICC</name>
<protein>
    <recommendedName>
        <fullName evidence="4">MinD-like ATPase involved in chromosome partitioning or flagellar assembly</fullName>
    </recommendedName>
</protein>
<dbReference type="Gene3D" id="3.40.50.300">
    <property type="entry name" value="P-loop containing nucleotide triphosphate hydrolases"/>
    <property type="match status" value="1"/>
</dbReference>
<evidence type="ECO:0000313" key="3">
    <source>
        <dbReference type="Proteomes" id="UP000196230"/>
    </source>
</evidence>
<evidence type="ECO:0000313" key="2">
    <source>
        <dbReference type="EMBL" id="SJN19091.1"/>
    </source>
</evidence>
<accession>A0A1R4IH24</accession>
<dbReference type="InterPro" id="IPR027417">
    <property type="entry name" value="P-loop_NTPase"/>
</dbReference>
<reference evidence="2 3" key="1">
    <citation type="submission" date="2017-02" db="EMBL/GenBank/DDBJ databases">
        <authorList>
            <person name="Peterson S.W."/>
        </authorList>
    </citation>
    <scope>NUCLEOTIDE SEQUENCE [LARGE SCALE GENOMIC DNA]</scope>
    <source>
        <strain evidence="2 3">2B3F</strain>
    </source>
</reference>
<dbReference type="EMBL" id="FUKP01000014">
    <property type="protein sequence ID" value="SJN19091.1"/>
    <property type="molecule type" value="Genomic_DNA"/>
</dbReference>
<gene>
    <name evidence="2" type="ORF">FM125_02445</name>
</gene>
<feature type="region of interest" description="Disordered" evidence="1">
    <location>
        <begin position="1"/>
        <end position="33"/>
    </location>
</feature>
<proteinExistence type="predicted"/>
<sequence length="316" mass="33355">MSSTRRTGELTSALDEAVAAQDGPPALRGERAAASGERAIRAAARVLAADTLPDRWASAAITLQQPVATGRRIAVLSPAGGVGRSALVAAMARELRAFRSDVVARLDLADHASGQAGTTPDPAPTPRTAWAALRDQRPETRLDFLRILADPDTGHVDVHTAPPEPALDAEDVVQLLAEVSRHSAVTLVECPAGHTDPRTRAAVSTAHALVVVGRQDRASVRAVFEYAADLREAYPRTPVLAVANGRDRVGAPWHAGLTRSVAERALAWTAVGHSRVLRRGPRPEAVLEDERRLEVMHTAAVALTLARGLPAAEATA</sequence>
<dbReference type="RefSeq" id="WP_087133539.1">
    <property type="nucleotide sequence ID" value="NZ_FUKP01000014.1"/>
</dbReference>
<evidence type="ECO:0008006" key="4">
    <source>
        <dbReference type="Google" id="ProtNLM"/>
    </source>
</evidence>